<keyword evidence="4" id="KW-1185">Reference proteome</keyword>
<dbReference type="PANTHER" id="PTHR14972:SF8">
    <property type="entry name" value="GLUCOCORTICOID-INDUCED TRANSCRIPT 1 PROTEIN-LIKE ISOFORM X1"/>
    <property type="match status" value="1"/>
</dbReference>
<feature type="compositionally biased region" description="Low complexity" evidence="2">
    <location>
        <begin position="274"/>
        <end position="284"/>
    </location>
</feature>
<keyword evidence="1" id="KW-0597">Phosphoprotein</keyword>
<dbReference type="InterPro" id="IPR026642">
    <property type="entry name" value="Glcci1/FAM117"/>
</dbReference>
<dbReference type="OrthoDB" id="10037581at2759"/>
<organism evidence="3 4">
    <name type="scientific">Callosobruchus maculatus</name>
    <name type="common">Southern cowpea weevil</name>
    <name type="synonym">Pulse bruchid</name>
    <dbReference type="NCBI Taxonomy" id="64391"/>
    <lineage>
        <taxon>Eukaryota</taxon>
        <taxon>Metazoa</taxon>
        <taxon>Ecdysozoa</taxon>
        <taxon>Arthropoda</taxon>
        <taxon>Hexapoda</taxon>
        <taxon>Insecta</taxon>
        <taxon>Pterygota</taxon>
        <taxon>Neoptera</taxon>
        <taxon>Endopterygota</taxon>
        <taxon>Coleoptera</taxon>
        <taxon>Polyphaga</taxon>
        <taxon>Cucujiformia</taxon>
        <taxon>Chrysomeloidea</taxon>
        <taxon>Chrysomelidae</taxon>
        <taxon>Bruchinae</taxon>
        <taxon>Bruchini</taxon>
        <taxon>Callosobruchus</taxon>
    </lineage>
</organism>
<evidence type="ECO:0000313" key="4">
    <source>
        <dbReference type="Proteomes" id="UP000410492"/>
    </source>
</evidence>
<evidence type="ECO:0000256" key="1">
    <source>
        <dbReference type="ARBA" id="ARBA00022553"/>
    </source>
</evidence>
<protein>
    <submittedName>
        <fullName evidence="3">Uncharacterized protein</fullName>
    </submittedName>
</protein>
<accession>A0A653CL21</accession>
<feature type="region of interest" description="Disordered" evidence="2">
    <location>
        <begin position="257"/>
        <end position="318"/>
    </location>
</feature>
<proteinExistence type="predicted"/>
<dbReference type="AlphaFoldDB" id="A0A653CL21"/>
<evidence type="ECO:0000256" key="2">
    <source>
        <dbReference type="SAM" id="MobiDB-lite"/>
    </source>
</evidence>
<dbReference type="PANTHER" id="PTHR14972">
    <property type="entry name" value="AGAP011572-PA"/>
    <property type="match status" value="1"/>
</dbReference>
<dbReference type="EMBL" id="CAACVG010007964">
    <property type="protein sequence ID" value="VEN47830.1"/>
    <property type="molecule type" value="Genomic_DNA"/>
</dbReference>
<feature type="region of interest" description="Disordered" evidence="2">
    <location>
        <begin position="218"/>
        <end position="244"/>
    </location>
</feature>
<feature type="compositionally biased region" description="Low complexity" evidence="2">
    <location>
        <begin position="31"/>
        <end position="49"/>
    </location>
</feature>
<feature type="region of interest" description="Disordered" evidence="2">
    <location>
        <begin position="1"/>
        <end position="79"/>
    </location>
</feature>
<reference evidence="3 4" key="1">
    <citation type="submission" date="2019-01" db="EMBL/GenBank/DDBJ databases">
        <authorList>
            <person name="Sayadi A."/>
        </authorList>
    </citation>
    <scope>NUCLEOTIDE SEQUENCE [LARGE SCALE GENOMIC DNA]</scope>
</reference>
<gene>
    <name evidence="3" type="ORF">CALMAC_LOCUS9499</name>
</gene>
<name>A0A653CL21_CALMS</name>
<sequence length="367" mass="40087">MRMSQGTPSKLAKGSPTSTKPRPLKATLPMSSVVKQSNNSKSSTSTAVSPTFTWKTRAFGDEPSGQRSPGSSDFKGKQKIYSSNGGECKVIRRTASLDTIYLKGQWPRDVFYWNTGMLQIDKATQTDDADWMDSRKIHSISELEDTVDKLDSRPTIQGTKEPGNRCSPGENTLSCSSQTYPWYVLSPVSKSLPVTLKPLPRSSIRSSVEGLNQEIERIVLRDEPGSGHARPPSGGPSGGRCSEGRRAPLEAMFHREGWRSVDTQTPLADEQAVSQSSEGSETSSPDQETNRLGSSPQINRFLAREPPDGCEKVQSKSLDEKGMAVEQIVVPPIAFKLRPSLGSAFQILQHPTPSQELSLVPPDLENN</sequence>
<dbReference type="Proteomes" id="UP000410492">
    <property type="component" value="Unassembled WGS sequence"/>
</dbReference>
<evidence type="ECO:0000313" key="3">
    <source>
        <dbReference type="EMBL" id="VEN47830.1"/>
    </source>
</evidence>
<feature type="compositionally biased region" description="Basic and acidic residues" evidence="2">
    <location>
        <begin position="302"/>
        <end position="318"/>
    </location>
</feature>
<feature type="compositionally biased region" description="Polar residues" evidence="2">
    <location>
        <begin position="285"/>
        <end position="298"/>
    </location>
</feature>
<dbReference type="Pfam" id="PF15388">
    <property type="entry name" value="FAM117"/>
    <property type="match status" value="2"/>
</dbReference>